<organism evidence="4 5">
    <name type="scientific">Streptomyces turgidiscabies (strain Car8)</name>
    <dbReference type="NCBI Taxonomy" id="698760"/>
    <lineage>
        <taxon>Bacteria</taxon>
        <taxon>Bacillati</taxon>
        <taxon>Actinomycetota</taxon>
        <taxon>Actinomycetes</taxon>
        <taxon>Kitasatosporales</taxon>
        <taxon>Streptomycetaceae</taxon>
        <taxon>Streptomyces</taxon>
    </lineage>
</organism>
<dbReference type="GO" id="GO:0016020">
    <property type="term" value="C:membrane"/>
    <property type="evidence" value="ECO:0007669"/>
    <property type="project" value="InterPro"/>
</dbReference>
<comment type="caution">
    <text evidence="4">The sequence shown here is derived from an EMBL/GenBank/DDBJ whole genome shotgun (WGS) entry which is preliminary data.</text>
</comment>
<dbReference type="STRING" id="85558.T45_04563"/>
<name>L7EWS6_STRT8</name>
<protein>
    <submittedName>
        <fullName evidence="4">Putative lipoprotein</fullName>
    </submittedName>
</protein>
<feature type="chain" id="PRO_5039419078" evidence="2">
    <location>
        <begin position="22"/>
        <end position="141"/>
    </location>
</feature>
<dbReference type="GO" id="GO:0010181">
    <property type="term" value="F:FMN binding"/>
    <property type="evidence" value="ECO:0007669"/>
    <property type="project" value="InterPro"/>
</dbReference>
<feature type="signal peptide" evidence="2">
    <location>
        <begin position="1"/>
        <end position="21"/>
    </location>
</feature>
<feature type="compositionally biased region" description="Basic and acidic residues" evidence="1">
    <location>
        <begin position="131"/>
        <end position="141"/>
    </location>
</feature>
<dbReference type="PATRIC" id="fig|698760.3.peg.7965"/>
<proteinExistence type="predicted"/>
<evidence type="ECO:0000256" key="2">
    <source>
        <dbReference type="SAM" id="SignalP"/>
    </source>
</evidence>
<dbReference type="EMBL" id="AEJB01000541">
    <property type="protein sequence ID" value="ELP63131.1"/>
    <property type="molecule type" value="Genomic_DNA"/>
</dbReference>
<reference evidence="4 5" key="1">
    <citation type="journal article" date="2011" name="Plasmid">
        <title>Streptomyces turgidiscabies Car8 contains a modular pathogenicity island that shares virulence genes with other actinobacterial plant pathogens.</title>
        <authorList>
            <person name="Huguet-Tapia J.C."/>
            <person name="Badger J.H."/>
            <person name="Loria R."/>
            <person name="Pettis G.S."/>
        </authorList>
    </citation>
    <scope>NUCLEOTIDE SEQUENCE [LARGE SCALE GENOMIC DNA]</scope>
    <source>
        <strain evidence="4 5">Car8</strain>
    </source>
</reference>
<evidence type="ECO:0000313" key="5">
    <source>
        <dbReference type="Proteomes" id="UP000010931"/>
    </source>
</evidence>
<sequence>MPALARPITAALGFALACVLAGCTGSRSDDDTPAAPPASTAATTMKYTDGDYRATGWYGGQPSRITVNLTLDDDTVTRVRVTTHATDPTSLDYQKRFAEAAPGVVTGKKIDDIELDRVAGSSTTPDGFNDALDRIKSEARS</sequence>
<feature type="domain" description="FMN-binding" evidence="3">
    <location>
        <begin position="57"/>
        <end position="139"/>
    </location>
</feature>
<evidence type="ECO:0000313" key="4">
    <source>
        <dbReference type="EMBL" id="ELP63131.1"/>
    </source>
</evidence>
<dbReference type="SMART" id="SM00900">
    <property type="entry name" value="FMN_bind"/>
    <property type="match status" value="1"/>
</dbReference>
<dbReference type="Proteomes" id="UP000010931">
    <property type="component" value="Unassembled WGS sequence"/>
</dbReference>
<dbReference type="InterPro" id="IPR007329">
    <property type="entry name" value="FMN-bd"/>
</dbReference>
<evidence type="ECO:0000256" key="1">
    <source>
        <dbReference type="SAM" id="MobiDB-lite"/>
    </source>
</evidence>
<dbReference type="GeneID" id="97403982"/>
<keyword evidence="5" id="KW-1185">Reference proteome</keyword>
<keyword evidence="2" id="KW-0732">Signal</keyword>
<dbReference type="RefSeq" id="WP_006381932.1">
    <property type="nucleotide sequence ID" value="NZ_AEJB01000541.1"/>
</dbReference>
<dbReference type="PROSITE" id="PS51257">
    <property type="entry name" value="PROKAR_LIPOPROTEIN"/>
    <property type="match status" value="1"/>
</dbReference>
<dbReference type="Pfam" id="PF04205">
    <property type="entry name" value="FMN_bind"/>
    <property type="match status" value="1"/>
</dbReference>
<evidence type="ECO:0000259" key="3">
    <source>
        <dbReference type="SMART" id="SM00900"/>
    </source>
</evidence>
<feature type="region of interest" description="Disordered" evidence="1">
    <location>
        <begin position="119"/>
        <end position="141"/>
    </location>
</feature>
<accession>L7EWS6</accession>
<gene>
    <name evidence="4" type="ORF">STRTUCAR8_10043</name>
</gene>
<dbReference type="AlphaFoldDB" id="L7EWS6"/>
<keyword evidence="4" id="KW-0449">Lipoprotein</keyword>